<dbReference type="InterPro" id="IPR036986">
    <property type="entry name" value="S4_RNA-bd_sf"/>
</dbReference>
<evidence type="ECO:0000256" key="9">
    <source>
        <dbReference type="RuleBase" id="RU361234"/>
    </source>
</evidence>
<dbReference type="Proteomes" id="UP000094236">
    <property type="component" value="Unassembled WGS sequence"/>
</dbReference>
<dbReference type="STRING" id="669874.A0A1E4TXN2"/>
<feature type="non-terminal residue" evidence="10">
    <location>
        <position position="456"/>
    </location>
</feature>
<evidence type="ECO:0000256" key="7">
    <source>
        <dbReference type="ARBA" id="ARBA00033323"/>
    </source>
</evidence>
<dbReference type="Gene3D" id="3.10.290.10">
    <property type="entry name" value="RNA-binding S4 domain"/>
    <property type="match status" value="1"/>
</dbReference>
<dbReference type="Pfam" id="PF00579">
    <property type="entry name" value="tRNA-synt_1b"/>
    <property type="match status" value="1"/>
</dbReference>
<dbReference type="InterPro" id="IPR014729">
    <property type="entry name" value="Rossmann-like_a/b/a_fold"/>
</dbReference>
<accession>A0A1E4TXN2</accession>
<dbReference type="PANTHER" id="PTHR11766">
    <property type="entry name" value="TYROSYL-TRNA SYNTHETASE"/>
    <property type="match status" value="1"/>
</dbReference>
<dbReference type="PANTHER" id="PTHR11766:SF0">
    <property type="entry name" value="TYROSINE--TRNA LIGASE, MITOCHONDRIAL"/>
    <property type="match status" value="1"/>
</dbReference>
<dbReference type="InterPro" id="IPR024088">
    <property type="entry name" value="Tyr-tRNA-ligase_bac-type"/>
</dbReference>
<evidence type="ECO:0000256" key="2">
    <source>
        <dbReference type="ARBA" id="ARBA00022598"/>
    </source>
</evidence>
<sequence length="456" mass="51531">SSPILQNLKKRGLIEQITDEVSLNDKLLKKEKLSLYCGADPTAPSLHIGNLLPLMVLLHFNLRGHDIVGLVGGATGAVGDPSGRSSARTAMRDDVRNDNTEKIKMQLSNFLKTGVKIAKSRNPGFPRKGDTQIVNNHLWWKDVNMLQFLADYGPHIRVGTMLARDSVKSRLDTTSGLGFNEFTYQILQAFDFHYLNKTLGVNIEVGGNDQYGNIIAGIDLITRIGKQDLNHQKFKNHVYGLTVPLLTTSDGQKFGKSAGNAIFIDKDLTSSYELFQFLINVEDDDVGKFLYKFSFLPIDLINNLLERHFENKRLRIAQKFLAIELCDLIHGDGCGLNNLIISDFLFSDNDNNKFPTSEVIKAFKEQKLLLQMTSDELDQIEIYKLLTNIKSKNQSNNNLYTNKDLKRLISGGGVYIGFKREQFKSLDDKIDLKKHLLDDKLLIIRLGKKDYHLIEL</sequence>
<evidence type="ECO:0000256" key="4">
    <source>
        <dbReference type="ARBA" id="ARBA00022840"/>
    </source>
</evidence>
<evidence type="ECO:0000256" key="1">
    <source>
        <dbReference type="ARBA" id="ARBA00013160"/>
    </source>
</evidence>
<dbReference type="FunFam" id="1.10.240.10:FF:000001">
    <property type="entry name" value="Tyrosine--tRNA ligase"/>
    <property type="match status" value="1"/>
</dbReference>
<dbReference type="GO" id="GO:0070184">
    <property type="term" value="P:mitochondrial tyrosyl-tRNA aminoacylation"/>
    <property type="evidence" value="ECO:0007669"/>
    <property type="project" value="EnsemblFungi"/>
</dbReference>
<dbReference type="EMBL" id="KV454012">
    <property type="protein sequence ID" value="ODV96543.1"/>
    <property type="molecule type" value="Genomic_DNA"/>
</dbReference>
<evidence type="ECO:0000256" key="3">
    <source>
        <dbReference type="ARBA" id="ARBA00022741"/>
    </source>
</evidence>
<evidence type="ECO:0000256" key="6">
    <source>
        <dbReference type="ARBA" id="ARBA00023146"/>
    </source>
</evidence>
<reference evidence="11" key="1">
    <citation type="submission" date="2016-05" db="EMBL/GenBank/DDBJ databases">
        <title>Comparative genomics of biotechnologically important yeasts.</title>
        <authorList>
            <consortium name="DOE Joint Genome Institute"/>
            <person name="Riley R."/>
            <person name="Haridas S."/>
            <person name="Wolfe K.H."/>
            <person name="Lopes M.R."/>
            <person name="Hittinger C.T."/>
            <person name="Goker M."/>
            <person name="Salamov A."/>
            <person name="Wisecaver J."/>
            <person name="Long T.M."/>
            <person name="Aerts A.L."/>
            <person name="Barry K."/>
            <person name="Choi C."/>
            <person name="Clum A."/>
            <person name="Coughlan A.Y."/>
            <person name="Deshpande S."/>
            <person name="Douglass A.P."/>
            <person name="Hanson S.J."/>
            <person name="Klenk H.-P."/>
            <person name="Labutti K."/>
            <person name="Lapidus A."/>
            <person name="Lindquist E."/>
            <person name="Lipzen A."/>
            <person name="Meier-Kolthoff J.P."/>
            <person name="Ohm R.A."/>
            <person name="Otillar R.P."/>
            <person name="Pangilinan J."/>
            <person name="Peng Y."/>
            <person name="Rokas A."/>
            <person name="Rosa C.A."/>
            <person name="Scheuner C."/>
            <person name="Sibirny A.A."/>
            <person name="Slot J.C."/>
            <person name="Stielow J.B."/>
            <person name="Sun H."/>
            <person name="Kurtzman C.P."/>
            <person name="Blackwell M."/>
            <person name="Grigoriev I.V."/>
            <person name="Jeffries T.W."/>
        </authorList>
    </citation>
    <scope>NUCLEOTIDE SEQUENCE [LARGE SCALE GENOMIC DNA]</scope>
    <source>
        <strain evidence="11">NRRL Y-2460</strain>
    </source>
</reference>
<proteinExistence type="inferred from homology"/>
<dbReference type="PRINTS" id="PR01040">
    <property type="entry name" value="TRNASYNTHTYR"/>
</dbReference>
<evidence type="ECO:0000256" key="5">
    <source>
        <dbReference type="ARBA" id="ARBA00022917"/>
    </source>
</evidence>
<keyword evidence="5 9" id="KW-0648">Protein biosynthesis</keyword>
<dbReference type="AlphaFoldDB" id="A0A1E4TXN2"/>
<dbReference type="CDD" id="cd00805">
    <property type="entry name" value="TyrRS_core"/>
    <property type="match status" value="1"/>
</dbReference>
<dbReference type="Gene3D" id="1.10.240.10">
    <property type="entry name" value="Tyrosyl-Transfer RNA Synthetase"/>
    <property type="match status" value="1"/>
</dbReference>
<keyword evidence="11" id="KW-1185">Reference proteome</keyword>
<comment type="similarity">
    <text evidence="9">Belongs to the class-I aminoacyl-tRNA synthetase family.</text>
</comment>
<evidence type="ECO:0000313" key="11">
    <source>
        <dbReference type="Proteomes" id="UP000094236"/>
    </source>
</evidence>
<dbReference type="InterPro" id="IPR002305">
    <property type="entry name" value="aa-tRNA-synth_Ic"/>
</dbReference>
<keyword evidence="4 9" id="KW-0067">ATP-binding</keyword>
<dbReference type="SUPFAM" id="SSF52374">
    <property type="entry name" value="Nucleotidylyl transferase"/>
    <property type="match status" value="1"/>
</dbReference>
<dbReference type="GO" id="GO:0005829">
    <property type="term" value="C:cytosol"/>
    <property type="evidence" value="ECO:0007669"/>
    <property type="project" value="TreeGrafter"/>
</dbReference>
<dbReference type="GO" id="GO:0004831">
    <property type="term" value="F:tyrosine-tRNA ligase activity"/>
    <property type="evidence" value="ECO:0007669"/>
    <property type="project" value="UniProtKB-EC"/>
</dbReference>
<comment type="catalytic activity">
    <reaction evidence="8 9">
        <text>tRNA(Tyr) + L-tyrosine + ATP = L-tyrosyl-tRNA(Tyr) + AMP + diphosphate + H(+)</text>
        <dbReference type="Rhea" id="RHEA:10220"/>
        <dbReference type="Rhea" id="RHEA-COMP:9706"/>
        <dbReference type="Rhea" id="RHEA-COMP:9707"/>
        <dbReference type="ChEBI" id="CHEBI:15378"/>
        <dbReference type="ChEBI" id="CHEBI:30616"/>
        <dbReference type="ChEBI" id="CHEBI:33019"/>
        <dbReference type="ChEBI" id="CHEBI:58315"/>
        <dbReference type="ChEBI" id="CHEBI:78442"/>
        <dbReference type="ChEBI" id="CHEBI:78536"/>
        <dbReference type="ChEBI" id="CHEBI:456215"/>
        <dbReference type="EC" id="6.1.1.1"/>
    </reaction>
</comment>
<organism evidence="10 11">
    <name type="scientific">Pachysolen tannophilus NRRL Y-2460</name>
    <dbReference type="NCBI Taxonomy" id="669874"/>
    <lineage>
        <taxon>Eukaryota</taxon>
        <taxon>Fungi</taxon>
        <taxon>Dikarya</taxon>
        <taxon>Ascomycota</taxon>
        <taxon>Saccharomycotina</taxon>
        <taxon>Pichiomycetes</taxon>
        <taxon>Pachysolenaceae</taxon>
        <taxon>Pachysolen</taxon>
    </lineage>
</organism>
<dbReference type="InterPro" id="IPR002307">
    <property type="entry name" value="Tyr-tRNA-ligase"/>
</dbReference>
<dbReference type="InterPro" id="IPR001412">
    <property type="entry name" value="aa-tRNA-synth_I_CS"/>
</dbReference>
<dbReference type="PROSITE" id="PS00178">
    <property type="entry name" value="AA_TRNA_LIGASE_I"/>
    <property type="match status" value="1"/>
</dbReference>
<dbReference type="NCBIfam" id="TIGR00234">
    <property type="entry name" value="tyrS"/>
    <property type="match status" value="1"/>
</dbReference>
<keyword evidence="6 9" id="KW-0030">Aminoacyl-tRNA synthetase</keyword>
<dbReference type="GO" id="GO:0005524">
    <property type="term" value="F:ATP binding"/>
    <property type="evidence" value="ECO:0007669"/>
    <property type="project" value="UniProtKB-KW"/>
</dbReference>
<dbReference type="OrthoDB" id="337870at2759"/>
<dbReference type="GO" id="GO:0003723">
    <property type="term" value="F:RNA binding"/>
    <property type="evidence" value="ECO:0007669"/>
    <property type="project" value="InterPro"/>
</dbReference>
<feature type="non-terminal residue" evidence="10">
    <location>
        <position position="1"/>
    </location>
</feature>
<name>A0A1E4TXN2_PACTA</name>
<protein>
    <recommendedName>
        <fullName evidence="1 9">Tyrosine--tRNA ligase</fullName>
        <ecNumber evidence="1 9">6.1.1.1</ecNumber>
    </recommendedName>
    <alternativeName>
        <fullName evidence="7 9">Tyrosyl-tRNA synthetase</fullName>
    </alternativeName>
</protein>
<dbReference type="EC" id="6.1.1.1" evidence="1 9"/>
<dbReference type="Gene3D" id="3.40.50.620">
    <property type="entry name" value="HUPs"/>
    <property type="match status" value="1"/>
</dbReference>
<gene>
    <name evidence="10" type="ORF">PACTADRAFT_30724</name>
</gene>
<dbReference type="GO" id="GO:0005739">
    <property type="term" value="C:mitochondrion"/>
    <property type="evidence" value="ECO:0007669"/>
    <property type="project" value="EnsemblFungi"/>
</dbReference>
<keyword evidence="3 9" id="KW-0547">Nucleotide-binding</keyword>
<evidence type="ECO:0000313" key="10">
    <source>
        <dbReference type="EMBL" id="ODV96543.1"/>
    </source>
</evidence>
<evidence type="ECO:0000256" key="8">
    <source>
        <dbReference type="ARBA" id="ARBA00048248"/>
    </source>
</evidence>
<keyword evidence="2 9" id="KW-0436">Ligase</keyword>